<organism evidence="3 4">
    <name type="scientific">Synechococcus sp. (strain ATCC 27144 / PCC 6301 / SAUG 1402/1)</name>
    <name type="common">Anacystis nidulans</name>
    <dbReference type="NCBI Taxonomy" id="269084"/>
    <lineage>
        <taxon>Bacteria</taxon>
        <taxon>Bacillati</taxon>
        <taxon>Cyanobacteriota</taxon>
        <taxon>Cyanophyceae</taxon>
        <taxon>Synechococcales</taxon>
        <taxon>Synechococcaceae</taxon>
        <taxon>Synechococcus</taxon>
    </lineage>
</organism>
<accession>A0A0H3K752</accession>
<comment type="similarity">
    <text evidence="1">Belongs to the PspA/Vipp/IM30 family.</text>
</comment>
<reference evidence="3 4" key="1">
    <citation type="journal article" date="2007" name="Photosyn. Res.">
        <title>Complete nucleotide sequence of the freshwater unicellular cyanobacterium Synechococcus elongatus PCC 6301 chromosome: gene content and organization.</title>
        <authorList>
            <person name="Sugita C."/>
            <person name="Ogata K."/>
            <person name="Shikata M."/>
            <person name="Jikuya H."/>
            <person name="Takano J."/>
            <person name="Furumichi M."/>
            <person name="Kanehisa M."/>
            <person name="Omata T."/>
            <person name="Sugiura M."/>
            <person name="Sugita M."/>
        </authorList>
    </citation>
    <scope>NUCLEOTIDE SEQUENCE [LARGE SCALE GENOMIC DNA]</scope>
    <source>
        <strain evidence="4">ATCC 27144 / PCC 6301 / SAUG 1402/1</strain>
    </source>
</reference>
<dbReference type="PANTHER" id="PTHR31088">
    <property type="entry name" value="MEMBRANE-ASSOCIATED PROTEIN VIPP1, CHLOROPLASTIC"/>
    <property type="match status" value="1"/>
</dbReference>
<gene>
    <name evidence="3" type="ordered locus">syc0744_d</name>
</gene>
<dbReference type="RefSeq" id="WP_011243056.1">
    <property type="nucleotide sequence ID" value="NC_006576.1"/>
</dbReference>
<evidence type="ECO:0000256" key="2">
    <source>
        <dbReference type="SAM" id="Coils"/>
    </source>
</evidence>
<dbReference type="Pfam" id="PF04012">
    <property type="entry name" value="PspA_IM30"/>
    <property type="match status" value="1"/>
</dbReference>
<evidence type="ECO:0000313" key="4">
    <source>
        <dbReference type="Proteomes" id="UP000001175"/>
    </source>
</evidence>
<keyword evidence="2" id="KW-0175">Coiled coil</keyword>
<protein>
    <recommendedName>
        <fullName evidence="5">PspA/IM30 family protein</fullName>
    </recommendedName>
</protein>
<evidence type="ECO:0000313" key="3">
    <source>
        <dbReference type="EMBL" id="BAD78934.1"/>
    </source>
</evidence>
<evidence type="ECO:0000256" key="1">
    <source>
        <dbReference type="ARBA" id="ARBA00043985"/>
    </source>
</evidence>
<dbReference type="AlphaFoldDB" id="A0A0H3K752"/>
<feature type="coiled-coil region" evidence="2">
    <location>
        <begin position="75"/>
        <end position="130"/>
    </location>
</feature>
<dbReference type="GeneID" id="72429639"/>
<dbReference type="Proteomes" id="UP000001175">
    <property type="component" value="Chromosome"/>
</dbReference>
<proteinExistence type="inferred from homology"/>
<sequence length="222" mass="24521">MALFDRIGGAEDPRQAIENAFADIQKALIQLRQAVATANVGKQRLELQIAEVQSQANIWGQHIQRATQHGQQDSVRRAEQEMQSCNITVLRLKRQLTQQTEHIATLNRSLVDAERQVATARAQTNMLKAQADIAAAQSCLQGSVSRLSNNTSMAAFERMEEEILGPQASADLAATDCTSQFQALVNADDIDWSPDSQSLIQRVEIEVIDSELAVLKRELDSL</sequence>
<evidence type="ECO:0008006" key="5">
    <source>
        <dbReference type="Google" id="ProtNLM"/>
    </source>
</evidence>
<dbReference type="Gene3D" id="1.10.287.1490">
    <property type="match status" value="1"/>
</dbReference>
<name>A0A0H3K752_SYNP6</name>
<dbReference type="InterPro" id="IPR007157">
    <property type="entry name" value="PspA_VIPP1"/>
</dbReference>
<dbReference type="PANTHER" id="PTHR31088:SF6">
    <property type="entry name" value="PHAGE SHOCK PROTEIN A"/>
    <property type="match status" value="1"/>
</dbReference>
<dbReference type="EMBL" id="AP008231">
    <property type="protein sequence ID" value="BAD78934.1"/>
    <property type="molecule type" value="Genomic_DNA"/>
</dbReference>
<dbReference type="eggNOG" id="COG1842">
    <property type="taxonomic scope" value="Bacteria"/>
</dbReference>
<dbReference type="KEGG" id="syc:syc0744_d"/>